<accession>A0A1S5PRQ2</accession>
<gene>
    <name evidence="2" type="ORF">sp73_18</name>
</gene>
<proteinExistence type="predicted"/>
<dbReference type="Pfam" id="PF23792">
    <property type="entry name" value="CD1375-like"/>
    <property type="match status" value="1"/>
</dbReference>
<evidence type="ECO:0000259" key="1">
    <source>
        <dbReference type="Pfam" id="PF23792"/>
    </source>
</evidence>
<dbReference type="InterPro" id="IPR056265">
    <property type="entry name" value="CD1375-like_dom"/>
</dbReference>
<name>A0A1S5PRQ2_9CAUD</name>
<feature type="domain" description="CD1375-like" evidence="1">
    <location>
        <begin position="1"/>
        <end position="48"/>
    </location>
</feature>
<dbReference type="EMBL" id="KT717083">
    <property type="protein sequence ID" value="ALJ99554.1"/>
    <property type="molecule type" value="Genomic_DNA"/>
</dbReference>
<reference evidence="2 3" key="1">
    <citation type="journal article" date="2017" name="Sci. Rep.">
        <title>Phage-host interactions in Streptococcus thermophilus: Genome analysis of phages isolated in Uruguay and ectopic spacer acquisition in CRISPR array.</title>
        <authorList>
            <person name="Achigar R."/>
            <person name="Magadan A.H."/>
            <person name="Tremblay D.M."/>
            <person name="Julia Pianzzola M."/>
            <person name="Moineau S."/>
        </authorList>
    </citation>
    <scope>NUCLEOTIDE SEQUENCE [LARGE SCALE GENOMIC DNA]</scope>
</reference>
<sequence length="48" mass="5411">MIAKLFAINVANGNYPFNRVPKVLKQKVKEKIAAIVNDEELLAKLTQE</sequence>
<evidence type="ECO:0000313" key="3">
    <source>
        <dbReference type="Proteomes" id="UP000221124"/>
    </source>
</evidence>
<dbReference type="Proteomes" id="UP000221124">
    <property type="component" value="Segment"/>
</dbReference>
<evidence type="ECO:0000313" key="2">
    <source>
        <dbReference type="EMBL" id="ALJ99554.1"/>
    </source>
</evidence>
<organism evidence="2 3">
    <name type="scientific">Streptococcus phage 73</name>
    <dbReference type="NCBI Taxonomy" id="1718279"/>
    <lineage>
        <taxon>Viruses</taxon>
        <taxon>Duplodnaviria</taxon>
        <taxon>Heunggongvirae</taxon>
        <taxon>Uroviricota</taxon>
        <taxon>Caudoviricetes</taxon>
        <taxon>Aliceevansviridae</taxon>
        <taxon>Moineauvirus</taxon>
        <taxon>Moineauvirus mv73</taxon>
    </lineage>
</organism>
<keyword evidence="3" id="KW-1185">Reference proteome</keyword>
<protein>
    <recommendedName>
        <fullName evidence="1">CD1375-like domain-containing protein</fullName>
    </recommendedName>
</protein>